<dbReference type="InterPro" id="IPR036388">
    <property type="entry name" value="WH-like_DNA-bd_sf"/>
</dbReference>
<dbReference type="GO" id="GO:0003677">
    <property type="term" value="F:DNA binding"/>
    <property type="evidence" value="ECO:0007669"/>
    <property type="project" value="UniProtKB-KW"/>
</dbReference>
<name>A0A6I4VZI7_9BACL</name>
<accession>A0A6I4VZI7</accession>
<keyword evidence="6" id="KW-1185">Reference proteome</keyword>
<keyword evidence="1" id="KW-0805">Transcription regulation</keyword>
<protein>
    <submittedName>
        <fullName evidence="5">Transcriptional regulator</fullName>
    </submittedName>
</protein>
<dbReference type="InterPro" id="IPR002577">
    <property type="entry name" value="HTH_HxlR"/>
</dbReference>
<evidence type="ECO:0000256" key="2">
    <source>
        <dbReference type="ARBA" id="ARBA00023125"/>
    </source>
</evidence>
<dbReference type="PANTHER" id="PTHR33204:SF18">
    <property type="entry name" value="TRANSCRIPTIONAL REGULATORY PROTEIN"/>
    <property type="match status" value="1"/>
</dbReference>
<dbReference type="EMBL" id="WUUL01000005">
    <property type="protein sequence ID" value="MXQ53864.1"/>
    <property type="molecule type" value="Genomic_DNA"/>
</dbReference>
<dbReference type="AlphaFoldDB" id="A0A6I4VZI7"/>
<keyword evidence="3" id="KW-0804">Transcription</keyword>
<dbReference type="Gene3D" id="1.10.10.10">
    <property type="entry name" value="Winged helix-like DNA-binding domain superfamily/Winged helix DNA-binding domain"/>
    <property type="match status" value="1"/>
</dbReference>
<evidence type="ECO:0000313" key="6">
    <source>
        <dbReference type="Proteomes" id="UP000430692"/>
    </source>
</evidence>
<reference evidence="5 6" key="1">
    <citation type="submission" date="2019-12" db="EMBL/GenBank/DDBJ databases">
        <title>Whole-genome analyses of novel actinobacteria.</title>
        <authorList>
            <person name="Sahin N."/>
            <person name="Saygin H."/>
        </authorList>
    </citation>
    <scope>NUCLEOTIDE SEQUENCE [LARGE SCALE GENOMIC DNA]</scope>
    <source>
        <strain evidence="5 6">KC615</strain>
    </source>
</reference>
<dbReference type="PROSITE" id="PS51118">
    <property type="entry name" value="HTH_HXLR"/>
    <property type="match status" value="1"/>
</dbReference>
<dbReference type="Pfam" id="PF01638">
    <property type="entry name" value="HxlR"/>
    <property type="match status" value="1"/>
</dbReference>
<dbReference type="RefSeq" id="WP_160801223.1">
    <property type="nucleotide sequence ID" value="NZ_WUUL01000005.1"/>
</dbReference>
<gene>
    <name evidence="5" type="ORF">GSM42_09065</name>
</gene>
<sequence>MNINDMQVCSIPINAALDVISGKWSYYVIAQLCHEAQRFNQLRRNMGNISIKSLTDTLRQLEKMDVVHREVYPTVPVSVEYSLTQKGKEFGVILIQMRQWGEKWGHTLQSGEEEAMG</sequence>
<keyword evidence="2" id="KW-0238">DNA-binding</keyword>
<feature type="domain" description="HTH hxlR-type" evidence="4">
    <location>
        <begin position="9"/>
        <end position="109"/>
    </location>
</feature>
<dbReference type="PANTHER" id="PTHR33204">
    <property type="entry name" value="TRANSCRIPTIONAL REGULATOR, MARR FAMILY"/>
    <property type="match status" value="1"/>
</dbReference>
<proteinExistence type="predicted"/>
<comment type="caution">
    <text evidence="5">The sequence shown here is derived from an EMBL/GenBank/DDBJ whole genome shotgun (WGS) entry which is preliminary data.</text>
</comment>
<evidence type="ECO:0000256" key="1">
    <source>
        <dbReference type="ARBA" id="ARBA00023015"/>
    </source>
</evidence>
<evidence type="ECO:0000259" key="4">
    <source>
        <dbReference type="PROSITE" id="PS51118"/>
    </source>
</evidence>
<organism evidence="5 6">
    <name type="scientific">Shimazuella alba</name>
    <dbReference type="NCBI Taxonomy" id="2690964"/>
    <lineage>
        <taxon>Bacteria</taxon>
        <taxon>Bacillati</taxon>
        <taxon>Bacillota</taxon>
        <taxon>Bacilli</taxon>
        <taxon>Bacillales</taxon>
        <taxon>Thermoactinomycetaceae</taxon>
        <taxon>Shimazuella</taxon>
    </lineage>
</organism>
<dbReference type="Proteomes" id="UP000430692">
    <property type="component" value="Unassembled WGS sequence"/>
</dbReference>
<dbReference type="InterPro" id="IPR036390">
    <property type="entry name" value="WH_DNA-bd_sf"/>
</dbReference>
<evidence type="ECO:0000313" key="5">
    <source>
        <dbReference type="EMBL" id="MXQ53864.1"/>
    </source>
</evidence>
<dbReference type="SUPFAM" id="SSF46785">
    <property type="entry name" value="Winged helix' DNA-binding domain"/>
    <property type="match status" value="1"/>
</dbReference>
<evidence type="ECO:0000256" key="3">
    <source>
        <dbReference type="ARBA" id="ARBA00023163"/>
    </source>
</evidence>